<dbReference type="SMART" id="SM00248">
    <property type="entry name" value="ANK"/>
    <property type="match status" value="3"/>
</dbReference>
<name>A0A1V9X4F8_9ACAR</name>
<dbReference type="OrthoDB" id="6422058at2759"/>
<dbReference type="EMBL" id="MNPL01025418">
    <property type="protein sequence ID" value="OQR68288.1"/>
    <property type="molecule type" value="Genomic_DNA"/>
</dbReference>
<keyword evidence="2" id="KW-0268">Exocytosis</keyword>
<dbReference type="InterPro" id="IPR036770">
    <property type="entry name" value="Ankyrin_rpt-contain_sf"/>
</dbReference>
<evidence type="ECO:0000313" key="9">
    <source>
        <dbReference type="EMBL" id="OQR68288.1"/>
    </source>
</evidence>
<dbReference type="Gene3D" id="1.25.40.20">
    <property type="entry name" value="Ankyrin repeat-containing domain"/>
    <property type="match status" value="1"/>
</dbReference>
<evidence type="ECO:0000256" key="5">
    <source>
        <dbReference type="ARBA" id="ARBA00023028"/>
    </source>
</evidence>
<sequence>MSKKETGEVREQRKLFFQAALSKSLDCLPQRLLIGDKQNGPTIVFEPERVLWDCRSLIQPGSSDTVLHVAARNGNLNFIRFVLEYFNLNHLLTAANQDGKCPLHEAAQNLQCEVAQYLIDHGTSVDALKRADWTPLMLACTRNDNEAMVGLLLRKGARATLRNKDGWTPFHIATR</sequence>
<keyword evidence="4" id="KW-0677">Repeat</keyword>
<proteinExistence type="predicted"/>
<dbReference type="PANTHER" id="PTHR24178:SF41">
    <property type="entry name" value="ANKYRIN-2 ISOFORM X1"/>
    <property type="match status" value="1"/>
</dbReference>
<evidence type="ECO:0000256" key="4">
    <source>
        <dbReference type="ARBA" id="ARBA00022737"/>
    </source>
</evidence>
<comment type="caution">
    <text evidence="9">The sequence shown here is derived from an EMBL/GenBank/DDBJ whole genome shotgun (WGS) entry which is preliminary data.</text>
</comment>
<dbReference type="SUPFAM" id="SSF48403">
    <property type="entry name" value="Ankyrin repeat"/>
    <property type="match status" value="1"/>
</dbReference>
<protein>
    <submittedName>
        <fullName evidence="9">Ankyrin repeat domain-containing protein 16-like</fullName>
    </submittedName>
</protein>
<keyword evidence="6 8" id="KW-0040">ANK repeat</keyword>
<dbReference type="STRING" id="418985.A0A1V9X4F8"/>
<feature type="repeat" description="ANK" evidence="8">
    <location>
        <begin position="131"/>
        <end position="164"/>
    </location>
</feature>
<evidence type="ECO:0000256" key="1">
    <source>
        <dbReference type="ARBA" id="ARBA00004175"/>
    </source>
</evidence>
<evidence type="ECO:0000256" key="2">
    <source>
        <dbReference type="ARBA" id="ARBA00022483"/>
    </source>
</evidence>
<dbReference type="PROSITE" id="PS50088">
    <property type="entry name" value="ANK_REPEAT"/>
    <property type="match status" value="2"/>
</dbReference>
<dbReference type="Pfam" id="PF12796">
    <property type="entry name" value="Ank_2"/>
    <property type="match status" value="2"/>
</dbReference>
<keyword evidence="5" id="KW-0800">Toxin</keyword>
<dbReference type="GO" id="GO:0044218">
    <property type="term" value="C:other organism cell membrane"/>
    <property type="evidence" value="ECO:0007669"/>
    <property type="project" value="UniProtKB-KW"/>
</dbReference>
<keyword evidence="7" id="KW-0472">Membrane</keyword>
<evidence type="ECO:0000256" key="7">
    <source>
        <dbReference type="ARBA" id="ARBA00023298"/>
    </source>
</evidence>
<keyword evidence="3" id="KW-1052">Target cell membrane</keyword>
<comment type="subcellular location">
    <subcellularLocation>
        <location evidence="1">Target cell membrane</location>
    </subcellularLocation>
</comment>
<evidence type="ECO:0000256" key="6">
    <source>
        <dbReference type="ARBA" id="ARBA00023043"/>
    </source>
</evidence>
<reference evidence="9 10" key="1">
    <citation type="journal article" date="2017" name="Gigascience">
        <title>Draft genome of the honey bee ectoparasitic mite, Tropilaelaps mercedesae, is shaped by the parasitic life history.</title>
        <authorList>
            <person name="Dong X."/>
            <person name="Armstrong S.D."/>
            <person name="Xia D."/>
            <person name="Makepeace B.L."/>
            <person name="Darby A.C."/>
            <person name="Kadowaki T."/>
        </authorList>
    </citation>
    <scope>NUCLEOTIDE SEQUENCE [LARGE SCALE GENOMIC DNA]</scope>
    <source>
        <strain evidence="9">Wuxi-XJTLU</strain>
    </source>
</reference>
<accession>A0A1V9X4F8</accession>
<keyword evidence="10" id="KW-1185">Reference proteome</keyword>
<evidence type="ECO:0000256" key="8">
    <source>
        <dbReference type="PROSITE-ProRule" id="PRU00023"/>
    </source>
</evidence>
<keyword evidence="5" id="KW-0638">Presynaptic neurotoxin</keyword>
<dbReference type="PANTHER" id="PTHR24178">
    <property type="entry name" value="MOLTING PROTEIN MLT-4"/>
    <property type="match status" value="1"/>
</dbReference>
<dbReference type="InterPro" id="IPR002110">
    <property type="entry name" value="Ankyrin_rpt"/>
</dbReference>
<gene>
    <name evidence="9" type="ORF">BIW11_13004</name>
</gene>
<feature type="repeat" description="ANK" evidence="8">
    <location>
        <begin position="98"/>
        <end position="130"/>
    </location>
</feature>
<dbReference type="InParanoid" id="A0A1V9X4F8"/>
<dbReference type="GO" id="GO:0044231">
    <property type="term" value="C:host cell presynaptic membrane"/>
    <property type="evidence" value="ECO:0007669"/>
    <property type="project" value="UniProtKB-KW"/>
</dbReference>
<dbReference type="PROSITE" id="PS50297">
    <property type="entry name" value="ANK_REP_REGION"/>
    <property type="match status" value="2"/>
</dbReference>
<organism evidence="9 10">
    <name type="scientific">Tropilaelaps mercedesae</name>
    <dbReference type="NCBI Taxonomy" id="418985"/>
    <lineage>
        <taxon>Eukaryota</taxon>
        <taxon>Metazoa</taxon>
        <taxon>Ecdysozoa</taxon>
        <taxon>Arthropoda</taxon>
        <taxon>Chelicerata</taxon>
        <taxon>Arachnida</taxon>
        <taxon>Acari</taxon>
        <taxon>Parasitiformes</taxon>
        <taxon>Mesostigmata</taxon>
        <taxon>Gamasina</taxon>
        <taxon>Dermanyssoidea</taxon>
        <taxon>Laelapidae</taxon>
        <taxon>Tropilaelaps</taxon>
    </lineage>
</organism>
<evidence type="ECO:0000313" key="10">
    <source>
        <dbReference type="Proteomes" id="UP000192247"/>
    </source>
</evidence>
<keyword evidence="7" id="KW-1053">Target membrane</keyword>
<evidence type="ECO:0000256" key="3">
    <source>
        <dbReference type="ARBA" id="ARBA00022537"/>
    </source>
</evidence>
<dbReference type="GO" id="GO:0006887">
    <property type="term" value="P:exocytosis"/>
    <property type="evidence" value="ECO:0007669"/>
    <property type="project" value="UniProtKB-KW"/>
</dbReference>
<dbReference type="Proteomes" id="UP000192247">
    <property type="component" value="Unassembled WGS sequence"/>
</dbReference>
<dbReference type="AlphaFoldDB" id="A0A1V9X4F8"/>
<keyword evidence="5" id="KW-0528">Neurotoxin</keyword>